<accession>A0A849ACU7</accession>
<dbReference type="PANTHER" id="PTHR22683">
    <property type="entry name" value="SPORULATION PROTEIN RELATED"/>
    <property type="match status" value="1"/>
</dbReference>
<dbReference type="Gene3D" id="3.40.50.300">
    <property type="entry name" value="P-loop containing nucleotide triphosphate hydrolases"/>
    <property type="match status" value="4"/>
</dbReference>
<evidence type="ECO:0000256" key="7">
    <source>
        <dbReference type="ARBA" id="ARBA00022989"/>
    </source>
</evidence>
<keyword evidence="7 11" id="KW-1133">Transmembrane helix</keyword>
<keyword evidence="3 11" id="KW-0812">Transmembrane</keyword>
<sequence length="1460" mass="155685">MTQRVIHRPARSRPPEPPLRPVSIIQPPTLPDSTGSAQGVMQVLMPVMGGAGMLVMIVANKNPVMLITGGIMMAVMVLGGIGMFVAQRTGQAKQVVTMRRRYLDYMENLRAELYQAAQRQRGTAEHHHPVPEKLPDIARDPLRIWERRPTDSDFLVVRVGTGVSPLWQKVSAGGGTDPMSEPDIMAAAALHRVTERDRMVSGMPVGLPVSGRVTVLGPGGEVRRMMTTALAELVTMHGPEEVRLFLLTPRGSARWLDWLKWMPHSLSPDEIDGTAPARQVHADPAALAEEISAELSRRVGELTRIGSVRGRDASSFGPALVIVVDGAGGKAPDVLGAIPSEIGPASINVHCISLVDQPHNEPEKADVRAVCVDGQVQVQRPRRPQEQLGEQELARLQARERAMGAESGVVEAISPATLRALSRELTAVRLVEESGSSAPLASTLTLSDLTGVPDPGHFDPRQTWVKRPMPDFLKVPFGLGPSGERVYLDIKENALGGMGPHGLCVGATGSGKSEVLRTIVLCMAINHPPERLALVLVDYKGGATFAGLEETPHCAAMISNLSDDDGLVDRLHDALFGEMKRRQQLLAQAGNLPNVTEYNRRRDAVLADPSAGAPMEPLPNLFVVIDEFGELLTAKPDFIELFLAIGRIGRSIGVHLMLASQRLEEGRLRGLESYLSYRLGLRTFNAQESRTVLGVADAYELPPIPGSGYLAVDTTVFQRFKAGYVSGVYRPPVTGETLVDSDPVVAPFGLFNDTADYLKSITPVDSEQESAKDDSDDEAMLPTVLDVAVRQMAEVGDRTRAIWLPPLPKRLDIDTVAGGVGTDPVKGLRAGLGGGLQVPIGLVDKPSEQKQEPYLLDLSASGGHLTIIGAPQTGKSVLLRTLIISAALTHLPGEVAFYCVDLGGGALRALEGLPHVAGVAPRLDSDRVRRTVAEVTAALGEREEMFARLGIDSVEQMRERYRTGRLPELPAADLFLVVDNWSVLRNDFDDLAEEVQELAARGAGYGIHVVIATTRWTDLRMQLQATIGTKVELRINDPLESVIGRKMSENLRADTPGRVLVEPGLQVHVCLPTLAADRALDPDLAGEPDSAGSDPLAGISVGGNGSGTSDASGPGGAGPDDAAPGDRDERSALADELDAIARRGGPGGEPDPETGADATGADGAADGAAAAGLQPPSPGSGVPDGAGATEVLIGKIAAAWTGEPVPAIRMLPGWVDFADLQQRAGRRGSNSGVLIGIDEAELRPVELDLFGAEPHLMVFGDSESGKTTLLRSIVADLTSRYTDQELVFAVLDVRRTLLDVVPENYLGGYAGTAQVAAGTATVVAQELTNRLPPDDVTAAQLRSRSWWKGPEIVVLVDDYDLVATGGSGPLAPFMDFLPQARDLGFHIILCRRSGGASRALYEPVPQRLKEVGATGLLLSGDRQEGALFPGTYMSPQPPGRGTLIRRGRRPQLVQLAYLPE</sequence>
<feature type="compositionally biased region" description="Low complexity" evidence="10">
    <location>
        <begin position="1153"/>
        <end position="1172"/>
    </location>
</feature>
<dbReference type="NCBIfam" id="TIGR03924">
    <property type="entry name" value="T7SS_EccC_a"/>
    <property type="match status" value="1"/>
</dbReference>
<evidence type="ECO:0000259" key="12">
    <source>
        <dbReference type="PROSITE" id="PS50901"/>
    </source>
</evidence>
<feature type="domain" description="FtsK" evidence="12">
    <location>
        <begin position="851"/>
        <end position="1042"/>
    </location>
</feature>
<feature type="domain" description="FtsK" evidence="12">
    <location>
        <begin position="483"/>
        <end position="690"/>
    </location>
</feature>
<dbReference type="Proteomes" id="UP000562984">
    <property type="component" value="Unassembled WGS sequence"/>
</dbReference>
<protein>
    <submittedName>
        <fullName evidence="13">Type VII secretion protein EccCa</fullName>
    </submittedName>
</protein>
<dbReference type="InterPro" id="IPR023836">
    <property type="entry name" value="EccCa-like_Actinobacteria"/>
</dbReference>
<feature type="binding site" evidence="9">
    <location>
        <begin position="869"/>
        <end position="876"/>
    </location>
    <ligand>
        <name>ATP</name>
        <dbReference type="ChEBI" id="CHEBI:30616"/>
    </ligand>
</feature>
<evidence type="ECO:0000256" key="6">
    <source>
        <dbReference type="ARBA" id="ARBA00022840"/>
    </source>
</evidence>
<feature type="region of interest" description="Disordered" evidence="10">
    <location>
        <begin position="1"/>
        <end position="31"/>
    </location>
</feature>
<reference evidence="13 14" key="1">
    <citation type="submission" date="2020-05" db="EMBL/GenBank/DDBJ databases">
        <title>Nakamurella sp. DB0629 isolated from air conditioner.</title>
        <authorList>
            <person name="Kim D.H."/>
            <person name="Kim D.-U."/>
        </authorList>
    </citation>
    <scope>NUCLEOTIDE SEQUENCE [LARGE SCALE GENOMIC DNA]</scope>
    <source>
        <strain evidence="13 14">DB0629</strain>
    </source>
</reference>
<dbReference type="RefSeq" id="WP_171200014.1">
    <property type="nucleotide sequence ID" value="NZ_JABEND010000006.1"/>
</dbReference>
<gene>
    <name evidence="13" type="primary">eccCa</name>
    <name evidence="13" type="ORF">HKD39_11415</name>
</gene>
<comment type="subcellular location">
    <subcellularLocation>
        <location evidence="1">Cell membrane</location>
        <topology evidence="1">Multi-pass membrane protein</topology>
    </subcellularLocation>
</comment>
<proteinExistence type="predicted"/>
<keyword evidence="4" id="KW-0677">Repeat</keyword>
<keyword evidence="14" id="KW-1185">Reference proteome</keyword>
<evidence type="ECO:0000313" key="13">
    <source>
        <dbReference type="EMBL" id="NNG36310.1"/>
    </source>
</evidence>
<dbReference type="NCBIfam" id="TIGR03925">
    <property type="entry name" value="T7SS_EccC_b"/>
    <property type="match status" value="1"/>
</dbReference>
<keyword evidence="8 11" id="KW-0472">Membrane</keyword>
<keyword evidence="5 9" id="KW-0547">Nucleotide-binding</keyword>
<dbReference type="InterPro" id="IPR023837">
    <property type="entry name" value="EccCb-like_Actinobacteria"/>
</dbReference>
<dbReference type="EMBL" id="JABEND010000006">
    <property type="protein sequence ID" value="NNG36310.1"/>
    <property type="molecule type" value="Genomic_DNA"/>
</dbReference>
<comment type="caution">
    <text evidence="13">The sequence shown here is derived from an EMBL/GenBank/DDBJ whole genome shotgun (WGS) entry which is preliminary data.</text>
</comment>
<dbReference type="InterPro" id="IPR002543">
    <property type="entry name" value="FtsK_dom"/>
</dbReference>
<organism evidence="13 14">
    <name type="scientific">Nakamurella aerolata</name>
    <dbReference type="NCBI Taxonomy" id="1656892"/>
    <lineage>
        <taxon>Bacteria</taxon>
        <taxon>Bacillati</taxon>
        <taxon>Actinomycetota</taxon>
        <taxon>Actinomycetes</taxon>
        <taxon>Nakamurellales</taxon>
        <taxon>Nakamurellaceae</taxon>
        <taxon>Nakamurella</taxon>
    </lineage>
</organism>
<evidence type="ECO:0000256" key="9">
    <source>
        <dbReference type="PROSITE-ProRule" id="PRU00289"/>
    </source>
</evidence>
<dbReference type="InterPro" id="IPR003593">
    <property type="entry name" value="AAA+_ATPase"/>
</dbReference>
<feature type="region of interest" description="Disordered" evidence="10">
    <location>
        <begin position="1141"/>
        <end position="1186"/>
    </location>
</feature>
<dbReference type="GO" id="GO:0005524">
    <property type="term" value="F:ATP binding"/>
    <property type="evidence" value="ECO:0007669"/>
    <property type="project" value="UniProtKB-UniRule"/>
</dbReference>
<evidence type="ECO:0000256" key="5">
    <source>
        <dbReference type="ARBA" id="ARBA00022741"/>
    </source>
</evidence>
<feature type="compositionally biased region" description="Basic residues" evidence="10">
    <location>
        <begin position="1"/>
        <end position="11"/>
    </location>
</feature>
<dbReference type="SUPFAM" id="SSF52540">
    <property type="entry name" value="P-loop containing nucleoside triphosphate hydrolases"/>
    <property type="match status" value="3"/>
</dbReference>
<keyword evidence="6 9" id="KW-0067">ATP-binding</keyword>
<evidence type="ECO:0000256" key="2">
    <source>
        <dbReference type="ARBA" id="ARBA00022475"/>
    </source>
</evidence>
<dbReference type="SMART" id="SM00382">
    <property type="entry name" value="AAA"/>
    <property type="match status" value="3"/>
</dbReference>
<evidence type="ECO:0000256" key="10">
    <source>
        <dbReference type="SAM" id="MobiDB-lite"/>
    </source>
</evidence>
<evidence type="ECO:0000256" key="1">
    <source>
        <dbReference type="ARBA" id="ARBA00004651"/>
    </source>
</evidence>
<dbReference type="PANTHER" id="PTHR22683:SF1">
    <property type="entry name" value="TYPE VII SECRETION SYSTEM PROTEIN ESSC"/>
    <property type="match status" value="1"/>
</dbReference>
<feature type="binding site" evidence="9">
    <location>
        <begin position="1260"/>
        <end position="1267"/>
    </location>
    <ligand>
        <name>ATP</name>
        <dbReference type="ChEBI" id="CHEBI:30616"/>
    </ligand>
</feature>
<evidence type="ECO:0000256" key="3">
    <source>
        <dbReference type="ARBA" id="ARBA00022692"/>
    </source>
</evidence>
<evidence type="ECO:0000256" key="4">
    <source>
        <dbReference type="ARBA" id="ARBA00022737"/>
    </source>
</evidence>
<feature type="binding site" evidence="9">
    <location>
        <begin position="506"/>
        <end position="513"/>
    </location>
    <ligand>
        <name>ATP</name>
        <dbReference type="ChEBI" id="CHEBI:30616"/>
    </ligand>
</feature>
<name>A0A849ACU7_9ACTN</name>
<feature type="transmembrane region" description="Helical" evidence="11">
    <location>
        <begin position="39"/>
        <end position="59"/>
    </location>
</feature>
<dbReference type="GO" id="GO:0005886">
    <property type="term" value="C:plasma membrane"/>
    <property type="evidence" value="ECO:0007669"/>
    <property type="project" value="UniProtKB-SubCell"/>
</dbReference>
<dbReference type="InterPro" id="IPR027417">
    <property type="entry name" value="P-loop_NTPase"/>
</dbReference>
<dbReference type="GO" id="GO:0003677">
    <property type="term" value="F:DNA binding"/>
    <property type="evidence" value="ECO:0007669"/>
    <property type="project" value="InterPro"/>
</dbReference>
<evidence type="ECO:0000256" key="11">
    <source>
        <dbReference type="SAM" id="Phobius"/>
    </source>
</evidence>
<feature type="transmembrane region" description="Helical" evidence="11">
    <location>
        <begin position="66"/>
        <end position="86"/>
    </location>
</feature>
<dbReference type="PROSITE" id="PS50901">
    <property type="entry name" value="FTSK"/>
    <property type="match status" value="3"/>
</dbReference>
<keyword evidence="2" id="KW-1003">Cell membrane</keyword>
<feature type="region of interest" description="Disordered" evidence="10">
    <location>
        <begin position="1081"/>
        <end position="1129"/>
    </location>
</feature>
<dbReference type="InterPro" id="IPR050206">
    <property type="entry name" value="FtsK/SpoIIIE/SftA"/>
</dbReference>
<evidence type="ECO:0000313" key="14">
    <source>
        <dbReference type="Proteomes" id="UP000562984"/>
    </source>
</evidence>
<dbReference type="Pfam" id="PF01580">
    <property type="entry name" value="FtsK_SpoIIIE"/>
    <property type="match status" value="3"/>
</dbReference>
<evidence type="ECO:0000256" key="8">
    <source>
        <dbReference type="ARBA" id="ARBA00023136"/>
    </source>
</evidence>
<feature type="domain" description="FtsK" evidence="12">
    <location>
        <begin position="1242"/>
        <end position="1423"/>
    </location>
</feature>